<keyword evidence="10 11" id="KW-0998">Cell outer membrane</keyword>
<dbReference type="InterPro" id="IPR039426">
    <property type="entry name" value="TonB-dep_rcpt-like"/>
</dbReference>
<keyword evidence="2 11" id="KW-0813">Transport</keyword>
<comment type="caution">
    <text evidence="16">The sequence shown here is derived from an EMBL/GenBank/DDBJ whole genome shotgun (WGS) entry which is preliminary data.</text>
</comment>
<evidence type="ECO:0000256" key="10">
    <source>
        <dbReference type="ARBA" id="ARBA00023237"/>
    </source>
</evidence>
<evidence type="ECO:0000256" key="7">
    <source>
        <dbReference type="ARBA" id="ARBA00023065"/>
    </source>
</evidence>
<keyword evidence="9 11" id="KW-0472">Membrane</keyword>
<dbReference type="GO" id="GO:0009279">
    <property type="term" value="C:cell outer membrane"/>
    <property type="evidence" value="ECO:0007669"/>
    <property type="project" value="UniProtKB-SubCell"/>
</dbReference>
<evidence type="ECO:0000256" key="4">
    <source>
        <dbReference type="ARBA" id="ARBA00022496"/>
    </source>
</evidence>
<evidence type="ECO:0000256" key="6">
    <source>
        <dbReference type="ARBA" id="ARBA00023004"/>
    </source>
</evidence>
<dbReference type="OrthoDB" id="9760333at2"/>
<evidence type="ECO:0000313" key="16">
    <source>
        <dbReference type="EMBL" id="TFW14693.1"/>
    </source>
</evidence>
<keyword evidence="3 11" id="KW-1134">Transmembrane beta strand</keyword>
<reference evidence="16 17" key="1">
    <citation type="submission" date="2019-03" db="EMBL/GenBank/DDBJ databases">
        <title>Draft genome of Brevundimonas sp. a heavy metal resistant soil bacteria.</title>
        <authorList>
            <person name="Soto J."/>
        </authorList>
    </citation>
    <scope>NUCLEOTIDE SEQUENCE [LARGE SCALE GENOMIC DNA]</scope>
    <source>
        <strain evidence="16 17">B-10</strain>
    </source>
</reference>
<comment type="similarity">
    <text evidence="11 12">Belongs to the TonB-dependent receptor family.</text>
</comment>
<dbReference type="AlphaFoldDB" id="A0A4Y9S0M1"/>
<evidence type="ECO:0000259" key="15">
    <source>
        <dbReference type="Pfam" id="PF07715"/>
    </source>
</evidence>
<evidence type="ECO:0000256" key="11">
    <source>
        <dbReference type="PROSITE-ProRule" id="PRU01360"/>
    </source>
</evidence>
<keyword evidence="4" id="KW-0410">Iron transport</keyword>
<evidence type="ECO:0000313" key="17">
    <source>
        <dbReference type="Proteomes" id="UP000298216"/>
    </source>
</evidence>
<sequence>MMGASALALAFAGSPAFAQMADPRGEPEAATLDEVVVTARRTEENIQKVPVAVTAFSQEGLRQRGIETGTDLQNFTPSLSVVGNTNRNQENYTIRGIGGIGSLGTGGGPGVVAYFAEVPSTASGPGLLFDLQSIQVLKGPQGTLFGRNTTGGAVLLDPVKPGFEPDGYIEGTVGSLDRRSGRAAVTLPLSDTLSLRLAGQFDQREGFVKDVNTGKDYNDRNNFSLRGGLLFRPNDRLSSYTAVNYVDIDENGPGTVLLAVNPAGPAAALLNPLLAAQQARGNDRIALSADTKNVSRTLLALNNTTLRLNDSVTLKNVVSYTRTRANFGSDGDASALVINDLNGAIPGRWNVDSETWTEELQARIELGRLTFQTGLFYSDTSTVTPLTFVQRANLGAVSLVQDSAHANDSSRAVYGQFTYAITDTLTANAGYRYTWDEFGGDISIYIPQLGNACGTNPGFAFPNCSRAFDGESDGDTWQIGLDWQATPDTLIYGVSRHGYKSGGINPSVLLVSATSPLFRVRPETVTDGEIGLKHDWSISGINARTNLSAFYMKYEDIQRSDYALIGGFNTQLITNAAEATVKGFEFEGVIQPIAPLTLTATYSYNDATYDKYIDGLGVDRSGFPFQYAPKNKYSLDAKLYLPVPSTIGDLSLRASYAWQDDQQVASDLQPFGVIPAYGLLNVRLDWERIAGSDVALSLYGTNVTDEEYRVTSNATYNTTGLVGAAYGDPRQYGVTLRYSW</sequence>
<dbReference type="InterPro" id="IPR036942">
    <property type="entry name" value="Beta-barrel_TonB_sf"/>
</dbReference>
<evidence type="ECO:0000256" key="5">
    <source>
        <dbReference type="ARBA" id="ARBA00022692"/>
    </source>
</evidence>
<evidence type="ECO:0000256" key="3">
    <source>
        <dbReference type="ARBA" id="ARBA00022452"/>
    </source>
</evidence>
<comment type="subcellular location">
    <subcellularLocation>
        <location evidence="1 11">Cell outer membrane</location>
        <topology evidence="1 11">Multi-pass membrane protein</topology>
    </subcellularLocation>
</comment>
<keyword evidence="5 11" id="KW-0812">Transmembrane</keyword>
<dbReference type="Proteomes" id="UP000298216">
    <property type="component" value="Unassembled WGS sequence"/>
</dbReference>
<dbReference type="Pfam" id="PF07715">
    <property type="entry name" value="Plug"/>
    <property type="match status" value="1"/>
</dbReference>
<evidence type="ECO:0000256" key="1">
    <source>
        <dbReference type="ARBA" id="ARBA00004571"/>
    </source>
</evidence>
<dbReference type="PROSITE" id="PS52016">
    <property type="entry name" value="TONB_DEPENDENT_REC_3"/>
    <property type="match status" value="1"/>
</dbReference>
<gene>
    <name evidence="16" type="ORF">EGY25_01820</name>
</gene>
<dbReference type="InterPro" id="IPR000531">
    <property type="entry name" value="Beta-barrel_TonB"/>
</dbReference>
<name>A0A4Y9S0M1_9CAUL</name>
<dbReference type="PANTHER" id="PTHR32552:SF81">
    <property type="entry name" value="TONB-DEPENDENT OUTER MEMBRANE RECEPTOR"/>
    <property type="match status" value="1"/>
</dbReference>
<dbReference type="Gene3D" id="2.40.170.20">
    <property type="entry name" value="TonB-dependent receptor, beta-barrel domain"/>
    <property type="match status" value="1"/>
</dbReference>
<dbReference type="Pfam" id="PF00593">
    <property type="entry name" value="TonB_dep_Rec_b-barrel"/>
    <property type="match status" value="1"/>
</dbReference>
<evidence type="ECO:0000256" key="8">
    <source>
        <dbReference type="ARBA" id="ARBA00023077"/>
    </source>
</evidence>
<organism evidence="16 17">
    <name type="scientific">Brevundimonas intermedia</name>
    <dbReference type="NCBI Taxonomy" id="74315"/>
    <lineage>
        <taxon>Bacteria</taxon>
        <taxon>Pseudomonadati</taxon>
        <taxon>Pseudomonadota</taxon>
        <taxon>Alphaproteobacteria</taxon>
        <taxon>Caulobacterales</taxon>
        <taxon>Caulobacteraceae</taxon>
        <taxon>Brevundimonas</taxon>
    </lineage>
</organism>
<evidence type="ECO:0000256" key="2">
    <source>
        <dbReference type="ARBA" id="ARBA00022448"/>
    </source>
</evidence>
<proteinExistence type="inferred from homology"/>
<keyword evidence="16" id="KW-0675">Receptor</keyword>
<dbReference type="EMBL" id="SPVH01000002">
    <property type="protein sequence ID" value="TFW14693.1"/>
    <property type="molecule type" value="Genomic_DNA"/>
</dbReference>
<keyword evidence="17" id="KW-1185">Reference proteome</keyword>
<evidence type="ECO:0000256" key="12">
    <source>
        <dbReference type="RuleBase" id="RU003357"/>
    </source>
</evidence>
<keyword evidence="7" id="KW-0406">Ion transport</keyword>
<evidence type="ECO:0000259" key="14">
    <source>
        <dbReference type="Pfam" id="PF00593"/>
    </source>
</evidence>
<feature type="chain" id="PRO_5021384167" evidence="13">
    <location>
        <begin position="19"/>
        <end position="740"/>
    </location>
</feature>
<keyword evidence="6" id="KW-0408">Iron</keyword>
<accession>A0A4Y9S0M1</accession>
<feature type="domain" description="TonB-dependent receptor-like beta-barrel" evidence="14">
    <location>
        <begin position="277"/>
        <end position="703"/>
    </location>
</feature>
<keyword evidence="13" id="KW-0732">Signal</keyword>
<dbReference type="InterPro" id="IPR012910">
    <property type="entry name" value="Plug_dom"/>
</dbReference>
<dbReference type="GO" id="GO:0006826">
    <property type="term" value="P:iron ion transport"/>
    <property type="evidence" value="ECO:0007669"/>
    <property type="project" value="UniProtKB-KW"/>
</dbReference>
<keyword evidence="8 12" id="KW-0798">TonB box</keyword>
<evidence type="ECO:0000256" key="13">
    <source>
        <dbReference type="SAM" id="SignalP"/>
    </source>
</evidence>
<dbReference type="PANTHER" id="PTHR32552">
    <property type="entry name" value="FERRICHROME IRON RECEPTOR-RELATED"/>
    <property type="match status" value="1"/>
</dbReference>
<evidence type="ECO:0000256" key="9">
    <source>
        <dbReference type="ARBA" id="ARBA00023136"/>
    </source>
</evidence>
<feature type="signal peptide" evidence="13">
    <location>
        <begin position="1"/>
        <end position="18"/>
    </location>
</feature>
<feature type="domain" description="TonB-dependent receptor plug" evidence="15">
    <location>
        <begin position="46"/>
        <end position="153"/>
    </location>
</feature>
<protein>
    <submittedName>
        <fullName evidence="16">TonB-dependent receptor</fullName>
    </submittedName>
</protein>
<dbReference type="SUPFAM" id="SSF56935">
    <property type="entry name" value="Porins"/>
    <property type="match status" value="1"/>
</dbReference>